<dbReference type="AlphaFoldDB" id="A0A6G1GIB9"/>
<evidence type="ECO:0008006" key="3">
    <source>
        <dbReference type="Google" id="ProtNLM"/>
    </source>
</evidence>
<gene>
    <name evidence="1" type="ORF">K402DRAFT_295393</name>
</gene>
<sequence>VLPIELELPTWQTLQWTDIRDTAGLIAMRAQQLSRRDRDLQEAVARMARLREQGKDYWDNAHEARVDALQPGTMVLLKNTKLYKGFGRKLAARWKGPFRIRAVHEHKRWYELEELDGTMIEGTVQGDRLKIFIQR</sequence>
<organism evidence="1 2">
    <name type="scientific">Aulographum hederae CBS 113979</name>
    <dbReference type="NCBI Taxonomy" id="1176131"/>
    <lineage>
        <taxon>Eukaryota</taxon>
        <taxon>Fungi</taxon>
        <taxon>Dikarya</taxon>
        <taxon>Ascomycota</taxon>
        <taxon>Pezizomycotina</taxon>
        <taxon>Dothideomycetes</taxon>
        <taxon>Pleosporomycetidae</taxon>
        <taxon>Aulographales</taxon>
        <taxon>Aulographaceae</taxon>
    </lineage>
</organism>
<evidence type="ECO:0000313" key="1">
    <source>
        <dbReference type="EMBL" id="KAF1980602.1"/>
    </source>
</evidence>
<feature type="non-terminal residue" evidence="1">
    <location>
        <position position="1"/>
    </location>
</feature>
<name>A0A6G1GIB9_9PEZI</name>
<dbReference type="Proteomes" id="UP000800041">
    <property type="component" value="Unassembled WGS sequence"/>
</dbReference>
<evidence type="ECO:0000313" key="2">
    <source>
        <dbReference type="Proteomes" id="UP000800041"/>
    </source>
</evidence>
<keyword evidence="2" id="KW-1185">Reference proteome</keyword>
<accession>A0A6G1GIB9</accession>
<proteinExistence type="predicted"/>
<dbReference type="EMBL" id="ML977249">
    <property type="protein sequence ID" value="KAF1980602.1"/>
    <property type="molecule type" value="Genomic_DNA"/>
</dbReference>
<reference evidence="1" key="1">
    <citation type="journal article" date="2020" name="Stud. Mycol.">
        <title>101 Dothideomycetes genomes: a test case for predicting lifestyles and emergence of pathogens.</title>
        <authorList>
            <person name="Haridas S."/>
            <person name="Albert R."/>
            <person name="Binder M."/>
            <person name="Bloem J."/>
            <person name="Labutti K."/>
            <person name="Salamov A."/>
            <person name="Andreopoulos B."/>
            <person name="Baker S."/>
            <person name="Barry K."/>
            <person name="Bills G."/>
            <person name="Bluhm B."/>
            <person name="Cannon C."/>
            <person name="Castanera R."/>
            <person name="Culley D."/>
            <person name="Daum C."/>
            <person name="Ezra D."/>
            <person name="Gonzalez J."/>
            <person name="Henrissat B."/>
            <person name="Kuo A."/>
            <person name="Liang C."/>
            <person name="Lipzen A."/>
            <person name="Lutzoni F."/>
            <person name="Magnuson J."/>
            <person name="Mondo S."/>
            <person name="Nolan M."/>
            <person name="Ohm R."/>
            <person name="Pangilinan J."/>
            <person name="Park H.-J."/>
            <person name="Ramirez L."/>
            <person name="Alfaro M."/>
            <person name="Sun H."/>
            <person name="Tritt A."/>
            <person name="Yoshinaga Y."/>
            <person name="Zwiers L.-H."/>
            <person name="Turgeon B."/>
            <person name="Goodwin S."/>
            <person name="Spatafora J."/>
            <person name="Crous P."/>
            <person name="Grigoriev I."/>
        </authorList>
    </citation>
    <scope>NUCLEOTIDE SEQUENCE</scope>
    <source>
        <strain evidence="1">CBS 113979</strain>
    </source>
</reference>
<feature type="non-terminal residue" evidence="1">
    <location>
        <position position="135"/>
    </location>
</feature>
<protein>
    <recommendedName>
        <fullName evidence="3">Integrase zinc-binding domain-containing protein</fullName>
    </recommendedName>
</protein>
<dbReference type="OrthoDB" id="5425374at2759"/>